<gene>
    <name evidence="1" type="ORF">LTSEADE_3188</name>
</gene>
<proteinExistence type="predicted"/>
<dbReference type="EMBL" id="AFCI01001076">
    <property type="protein sequence ID" value="EHC34999.1"/>
    <property type="molecule type" value="Genomic_DNA"/>
</dbReference>
<dbReference type="Proteomes" id="UP000004906">
    <property type="component" value="Unassembled WGS sequence"/>
</dbReference>
<sequence>MNIYLVSGIIDQLKTNFLFREEGSVSLSLLKMLSKEYHLRN</sequence>
<reference evidence="1 2" key="1">
    <citation type="journal article" date="2011" name="BMC Genomics">
        <title>Genome sequencing reveals diversification of virulence factor content and possible host adaptation in distinct subpopulations of Salmonella enterica.</title>
        <authorList>
            <person name="den Bakker H.C."/>
            <person name="Moreno Switt A.I."/>
            <person name="Govoni G."/>
            <person name="Cummings C.A."/>
            <person name="Ranieri M.L."/>
            <person name="Degoricija L."/>
            <person name="Hoelzer K."/>
            <person name="Rodriguez-Rivera L.D."/>
            <person name="Brown S."/>
            <person name="Bolchacova E."/>
            <person name="Furtado M.R."/>
            <person name="Wiedmann M."/>
        </authorList>
    </citation>
    <scope>NUCLEOTIDE SEQUENCE [LARGE SCALE GENOMIC DNA]</scope>
    <source>
        <strain evidence="1 2">A4-669</strain>
    </source>
</reference>
<organism evidence="1 2">
    <name type="scientific">Salmonella enterica subsp. enterica serovar Adelaide str. A4-669</name>
    <dbReference type="NCBI Taxonomy" id="913063"/>
    <lineage>
        <taxon>Bacteria</taxon>
        <taxon>Pseudomonadati</taxon>
        <taxon>Pseudomonadota</taxon>
        <taxon>Gammaproteobacteria</taxon>
        <taxon>Enterobacterales</taxon>
        <taxon>Enterobacteriaceae</taxon>
        <taxon>Salmonella</taxon>
    </lineage>
</organism>
<evidence type="ECO:0000313" key="1">
    <source>
        <dbReference type="EMBL" id="EHC34999.1"/>
    </source>
</evidence>
<accession>A0A6C8GLS3</accession>
<dbReference type="AlphaFoldDB" id="A0A6C8GLS3"/>
<evidence type="ECO:0000313" key="2">
    <source>
        <dbReference type="Proteomes" id="UP000004906"/>
    </source>
</evidence>
<protein>
    <submittedName>
        <fullName evidence="1">Uncharacterized protein</fullName>
    </submittedName>
</protein>
<name>A0A6C8GLS3_SALET</name>
<comment type="caution">
    <text evidence="1">The sequence shown here is derived from an EMBL/GenBank/DDBJ whole genome shotgun (WGS) entry which is preliminary data.</text>
</comment>